<dbReference type="PANTHER" id="PTHR36234:SF5">
    <property type="entry name" value="LYSYL ENDOPEPTIDASE"/>
    <property type="match status" value="1"/>
</dbReference>
<dbReference type="InterPro" id="IPR018114">
    <property type="entry name" value="TRYPSIN_HIS"/>
</dbReference>
<dbReference type="PANTHER" id="PTHR36234">
    <property type="entry name" value="LYSYL ENDOPEPTIDASE"/>
    <property type="match status" value="1"/>
</dbReference>
<dbReference type="InterPro" id="IPR001254">
    <property type="entry name" value="Trypsin_dom"/>
</dbReference>
<dbReference type="GO" id="GO:0004252">
    <property type="term" value="F:serine-type endopeptidase activity"/>
    <property type="evidence" value="ECO:0007669"/>
    <property type="project" value="InterPro"/>
</dbReference>
<dbReference type="Proteomes" id="UP000178485">
    <property type="component" value="Chromosome i"/>
</dbReference>
<organism evidence="2 3">
    <name type="scientific">Petrimonas mucosa</name>
    <dbReference type="NCBI Taxonomy" id="1642646"/>
    <lineage>
        <taxon>Bacteria</taxon>
        <taxon>Pseudomonadati</taxon>
        <taxon>Bacteroidota</taxon>
        <taxon>Bacteroidia</taxon>
        <taxon>Bacteroidales</taxon>
        <taxon>Dysgonomonadaceae</taxon>
        <taxon>Petrimonas</taxon>
    </lineage>
</organism>
<dbReference type="InterPro" id="IPR009003">
    <property type="entry name" value="Peptidase_S1_PA"/>
</dbReference>
<dbReference type="KEGG" id="pmuc:ING2E5A_2521"/>
<gene>
    <name evidence="2" type="ORF">ING2E5A_2521</name>
</gene>
<dbReference type="PROSITE" id="PS00134">
    <property type="entry name" value="TRYPSIN_HIS"/>
    <property type="match status" value="1"/>
</dbReference>
<dbReference type="EC" id="3.4.21.50" evidence="2"/>
<dbReference type="InterPro" id="IPR026444">
    <property type="entry name" value="Secre_tail"/>
</dbReference>
<dbReference type="InterPro" id="IPR043504">
    <property type="entry name" value="Peptidase_S1_PA_chymotrypsin"/>
</dbReference>
<name>A0A1G4G9W2_9BACT</name>
<keyword evidence="2" id="KW-0645">Protease</keyword>
<sequence length="762" mass="84942">MQKSILIRNSMSVTNARHKLLLLLLVLLLAPTGFSQISHGGQPLPVNASAYTRALQPMAIPFVEMPSFDLQQALLRSSDEEKRFRSLEFAHKFHVSLRPDNSGITFTTLDNRKVWRVGIRSRNAYSVNILFSKFRLPEGAKVFVYNSDQSEVLGSFTHENNSELNLLPVQPIAGDEIIVEYQEPLDAPFKGEIEIGEVNHDFRGIFRATEPRDPSQSCHPDIVCYPEDIQPGSGVVALIINGTTYCTGSLVNNTTGDGTPYLLTATHCINRDYDPSFLANRRYDMVAGTIVAFFSYQSPVCGHEIRGPLQMTMASADSVLISERYDISLLRFKQVPPKEYQPYYLGWNVSASPQPPFHGLHHPNGGVKKVAVENDPLVIGSFDNPKYNMEPNGHWAVRGWDVAATEEGSSGSPLLDNGKRILGALTGGVSECSSPKGPDLYSSLYKAWNVTGSLGNPNSLKSYLDPVNSQVQQIDGFNPYKNQPYTRSSNYSVTDSVIQTYYNSIPIFATNNTLGYNEFAEEFHASVPTSLDGVFVTSPITNNIQTLNVRIRIYSDNNGAPGSVVYEVPLRYSYRYYQSGSFQETPRDMRYNVENYVKFPDPVEVSGKFYISYSDANQMPNGFSLLNVKPRKIGSGVPSTAWMKNATGWVKSSENIDHPVNTSLLITPYVIGSRLSEPDDPSQEETKIKAYYSRSVERIFIESNKDLVAWEVFYVSGQKVFEEKAESSINRASFPVGHLAKGVYVVKVRVNDKSETLKVLVR</sequence>
<evidence type="ECO:0000313" key="3">
    <source>
        <dbReference type="Proteomes" id="UP000178485"/>
    </source>
</evidence>
<dbReference type="GO" id="GO:0006508">
    <property type="term" value="P:proteolysis"/>
    <property type="evidence" value="ECO:0007669"/>
    <property type="project" value="UniProtKB-KW"/>
</dbReference>
<evidence type="ECO:0000259" key="1">
    <source>
        <dbReference type="PROSITE" id="PS50240"/>
    </source>
</evidence>
<evidence type="ECO:0000313" key="2">
    <source>
        <dbReference type="EMBL" id="SCM59317.1"/>
    </source>
</evidence>
<keyword evidence="3" id="KW-1185">Reference proteome</keyword>
<reference evidence="2 3" key="1">
    <citation type="submission" date="2016-08" db="EMBL/GenBank/DDBJ databases">
        <authorList>
            <person name="Seilhamer J.J."/>
        </authorList>
    </citation>
    <scope>NUCLEOTIDE SEQUENCE [LARGE SCALE GENOMIC DNA]</scope>
    <source>
        <strain evidence="2">ING2-E5A</strain>
    </source>
</reference>
<dbReference type="NCBIfam" id="TIGR04183">
    <property type="entry name" value="Por_Secre_tail"/>
    <property type="match status" value="1"/>
</dbReference>
<dbReference type="PROSITE" id="PS50240">
    <property type="entry name" value="TRYPSIN_DOM"/>
    <property type="match status" value="1"/>
</dbReference>
<feature type="domain" description="Peptidase S1" evidence="1">
    <location>
        <begin position="172"/>
        <end position="472"/>
    </location>
</feature>
<protein>
    <submittedName>
        <fullName evidence="2">Protease 1</fullName>
        <ecNumber evidence="2">3.4.21.50</ecNumber>
    </submittedName>
</protein>
<dbReference type="SUPFAM" id="SSF50494">
    <property type="entry name" value="Trypsin-like serine proteases"/>
    <property type="match status" value="1"/>
</dbReference>
<dbReference type="AlphaFoldDB" id="A0A1G4G9W2"/>
<dbReference type="EMBL" id="LT608328">
    <property type="protein sequence ID" value="SCM59317.1"/>
    <property type="molecule type" value="Genomic_DNA"/>
</dbReference>
<dbReference type="STRING" id="1642646.ING2E5A_2521"/>
<proteinExistence type="predicted"/>
<dbReference type="Pfam" id="PF00089">
    <property type="entry name" value="Trypsin"/>
    <property type="match status" value="1"/>
</dbReference>
<keyword evidence="2" id="KW-0378">Hydrolase</keyword>
<accession>A0A1G4G9W2</accession>
<dbReference type="Gene3D" id="2.40.10.10">
    <property type="entry name" value="Trypsin-like serine proteases"/>
    <property type="match status" value="2"/>
</dbReference>